<dbReference type="PANTHER" id="PTHR10792">
    <property type="entry name" value="60S RIBOSOMAL PROTEIN L24"/>
    <property type="match status" value="1"/>
</dbReference>
<accession>A9J5R9</accession>
<evidence type="ECO:0000256" key="4">
    <source>
        <dbReference type="ARBA" id="ARBA00040612"/>
    </source>
</evidence>
<feature type="non-terminal residue" evidence="8">
    <location>
        <position position="152"/>
    </location>
</feature>
<feature type="compositionally biased region" description="Basic and acidic residues" evidence="6">
    <location>
        <begin position="101"/>
        <end position="114"/>
    </location>
</feature>
<dbReference type="Pfam" id="PF01246">
    <property type="entry name" value="Ribosomal_L24e"/>
    <property type="match status" value="1"/>
</dbReference>
<feature type="compositionally biased region" description="Basic and acidic residues" evidence="6">
    <location>
        <begin position="141"/>
        <end position="152"/>
    </location>
</feature>
<dbReference type="InterPro" id="IPR000988">
    <property type="entry name" value="Ribosomal_eL24-rel_N"/>
</dbReference>
<dbReference type="OrthoDB" id="1727108at2759"/>
<gene>
    <name evidence="8" type="primary">RPL24</name>
</gene>
<evidence type="ECO:0000256" key="3">
    <source>
        <dbReference type="ARBA" id="ARBA00023274"/>
    </source>
</evidence>
<sequence>MKVELCHYSGQKIYPGHGKRFVKVDGRVVNYLNSKCQRSADLKRNPREIRWTVLYRRKHRKGQIDQQAKKKTRKVHRIQRGIAGIALSEILARKNEGLEIRKSQRDQAIREAKERRKQKAAANATKSIAPGSQAAKLKAQKKLEKAPRPGVK</sequence>
<keyword evidence="2 8" id="KW-0689">Ribosomal protein</keyword>
<organism evidence="8">
    <name type="scientific">Pomphorhynchus laevis</name>
    <dbReference type="NCBI Taxonomy" id="141832"/>
    <lineage>
        <taxon>Eukaryota</taxon>
        <taxon>Metazoa</taxon>
        <taxon>Spiralia</taxon>
        <taxon>Lophotrochozoa</taxon>
        <taxon>Acanthocephala</taxon>
        <taxon>Palaeacanthocephala</taxon>
        <taxon>Echinorhynchida</taxon>
        <taxon>Pomphorhynchidae</taxon>
        <taxon>Pomphorhynchus</taxon>
    </lineage>
</organism>
<dbReference type="FunFam" id="2.30.170.20:FF:000002">
    <property type="entry name" value="60S ribosomal protein L24"/>
    <property type="match status" value="1"/>
</dbReference>
<evidence type="ECO:0000256" key="1">
    <source>
        <dbReference type="ARBA" id="ARBA00005647"/>
    </source>
</evidence>
<evidence type="ECO:0000259" key="7">
    <source>
        <dbReference type="Pfam" id="PF01246"/>
    </source>
</evidence>
<dbReference type="InterPro" id="IPR056366">
    <property type="entry name" value="Ribosomal_eL24"/>
</dbReference>
<dbReference type="InterPro" id="IPR023442">
    <property type="entry name" value="Ribosomal_eL24_CS"/>
</dbReference>
<feature type="region of interest" description="Disordered" evidence="6">
    <location>
        <begin position="101"/>
        <end position="152"/>
    </location>
</feature>
<reference evidence="8" key="1">
    <citation type="journal article" date="2007" name="Mol. Biol. Evol.">
        <title>Spiralian phylogenomics supports the resurrection of Bryozoa comprising Ectoprocta and Entoprocta.</title>
        <authorList>
            <person name="Hausdorf B."/>
            <person name="Helmkampf M."/>
            <person name="Meyer A."/>
            <person name="Witek A."/>
            <person name="Herlyn H."/>
            <person name="Bruchhaus I."/>
            <person name="Hankeln T."/>
            <person name="Struck T.H."/>
            <person name="Lieb B."/>
        </authorList>
    </citation>
    <scope>NUCLEOTIDE SEQUENCE</scope>
</reference>
<name>A9J5R9_9BILA</name>
<dbReference type="CDD" id="cd00472">
    <property type="entry name" value="Ribosomal_L24e_L24"/>
    <property type="match status" value="1"/>
</dbReference>
<dbReference type="GO" id="GO:0003735">
    <property type="term" value="F:structural constituent of ribosome"/>
    <property type="evidence" value="ECO:0007669"/>
    <property type="project" value="InterPro"/>
</dbReference>
<evidence type="ECO:0000256" key="6">
    <source>
        <dbReference type="SAM" id="MobiDB-lite"/>
    </source>
</evidence>
<dbReference type="Gene3D" id="2.30.170.20">
    <property type="entry name" value="Ribosomal protein L24e"/>
    <property type="match status" value="1"/>
</dbReference>
<keyword evidence="3" id="KW-0687">Ribonucleoprotein</keyword>
<dbReference type="SUPFAM" id="SSF57716">
    <property type="entry name" value="Glucocorticoid receptor-like (DNA-binding domain)"/>
    <property type="match status" value="1"/>
</dbReference>
<dbReference type="GO" id="GO:0002181">
    <property type="term" value="P:cytoplasmic translation"/>
    <property type="evidence" value="ECO:0007669"/>
    <property type="project" value="TreeGrafter"/>
</dbReference>
<comment type="similarity">
    <text evidence="1">Belongs to the eukaryotic ribosomal protein eL24 family.</text>
</comment>
<feature type="domain" description="Large ribosomal subunit protein eL24-related N-terminal" evidence="7">
    <location>
        <begin position="1"/>
        <end position="65"/>
    </location>
</feature>
<proteinExistence type="evidence at transcript level"/>
<evidence type="ECO:0000313" key="8">
    <source>
        <dbReference type="EMBL" id="CAO94739.1"/>
    </source>
</evidence>
<dbReference type="PROSITE" id="PS01073">
    <property type="entry name" value="RIBOSOMAL_L24E"/>
    <property type="match status" value="1"/>
</dbReference>
<dbReference type="AlphaFoldDB" id="A9J5R9"/>
<evidence type="ECO:0000256" key="2">
    <source>
        <dbReference type="ARBA" id="ARBA00022980"/>
    </source>
</evidence>
<dbReference type="PANTHER" id="PTHR10792:SF1">
    <property type="entry name" value="RIBOSOMAL PROTEIN L24"/>
    <property type="match status" value="1"/>
</dbReference>
<dbReference type="InterPro" id="IPR038630">
    <property type="entry name" value="L24e/L24_sf"/>
</dbReference>
<dbReference type="GO" id="GO:0003729">
    <property type="term" value="F:mRNA binding"/>
    <property type="evidence" value="ECO:0007669"/>
    <property type="project" value="TreeGrafter"/>
</dbReference>
<protein>
    <recommendedName>
        <fullName evidence="4">Large ribosomal subunit protein eL24</fullName>
    </recommendedName>
    <alternativeName>
        <fullName evidence="5">60S ribosomal protein L24</fullName>
    </alternativeName>
</protein>
<dbReference type="EMBL" id="AM849526">
    <property type="protein sequence ID" value="CAO94739.1"/>
    <property type="molecule type" value="mRNA"/>
</dbReference>
<dbReference type="GO" id="GO:0022625">
    <property type="term" value="C:cytosolic large ribosomal subunit"/>
    <property type="evidence" value="ECO:0007669"/>
    <property type="project" value="TreeGrafter"/>
</dbReference>
<evidence type="ECO:0000256" key="5">
    <source>
        <dbReference type="ARBA" id="ARBA00041213"/>
    </source>
</evidence>
<dbReference type="Gene3D" id="6.10.250.1270">
    <property type="match status" value="1"/>
</dbReference>